<accession>A0ABU2PJE3</accession>
<comment type="caution">
    <text evidence="2">The sequence shown here is derived from an EMBL/GenBank/DDBJ whole genome shotgun (WGS) entry which is preliminary data.</text>
</comment>
<gene>
    <name evidence="2" type="ORF">RM641_33050</name>
</gene>
<dbReference type="RefSeq" id="WP_311688102.1">
    <property type="nucleotide sequence ID" value="NZ_JAVREU010000023.1"/>
</dbReference>
<evidence type="ECO:0000256" key="1">
    <source>
        <dbReference type="SAM" id="Phobius"/>
    </source>
</evidence>
<dbReference type="EMBL" id="JAVREU010000023">
    <property type="protein sequence ID" value="MDT0392271.1"/>
    <property type="molecule type" value="Genomic_DNA"/>
</dbReference>
<organism evidence="2 3">
    <name type="scientific">Streptomyces dubilierae</name>
    <dbReference type="NCBI Taxonomy" id="3075533"/>
    <lineage>
        <taxon>Bacteria</taxon>
        <taxon>Bacillati</taxon>
        <taxon>Actinomycetota</taxon>
        <taxon>Actinomycetes</taxon>
        <taxon>Kitasatosporales</taxon>
        <taxon>Streptomycetaceae</taxon>
        <taxon>Streptomyces</taxon>
    </lineage>
</organism>
<sequence>MSLNLVEAVWDPDGTTWKAARLTAGAAFTLALVAWAALWVLRWRRGRT</sequence>
<keyword evidence="1" id="KW-0812">Transmembrane</keyword>
<dbReference type="Proteomes" id="UP001183586">
    <property type="component" value="Unassembled WGS sequence"/>
</dbReference>
<keyword evidence="1" id="KW-0472">Membrane</keyword>
<name>A0ABU2PJE3_9ACTN</name>
<proteinExistence type="predicted"/>
<evidence type="ECO:0000313" key="3">
    <source>
        <dbReference type="Proteomes" id="UP001183586"/>
    </source>
</evidence>
<keyword evidence="1" id="KW-1133">Transmembrane helix</keyword>
<protein>
    <submittedName>
        <fullName evidence="2">Uncharacterized protein</fullName>
    </submittedName>
</protein>
<keyword evidence="3" id="KW-1185">Reference proteome</keyword>
<reference evidence="3" key="1">
    <citation type="submission" date="2023-07" db="EMBL/GenBank/DDBJ databases">
        <title>30 novel species of actinomycetes from the DSMZ collection.</title>
        <authorList>
            <person name="Nouioui I."/>
        </authorList>
    </citation>
    <scope>NUCLEOTIDE SEQUENCE [LARGE SCALE GENOMIC DNA]</scope>
    <source>
        <strain evidence="3">DSM 41921</strain>
    </source>
</reference>
<evidence type="ECO:0000313" key="2">
    <source>
        <dbReference type="EMBL" id="MDT0392271.1"/>
    </source>
</evidence>
<feature type="transmembrane region" description="Helical" evidence="1">
    <location>
        <begin position="20"/>
        <end position="41"/>
    </location>
</feature>